<dbReference type="PANTHER" id="PTHR42973">
    <property type="entry name" value="BINDING OXIDOREDUCTASE, PUTATIVE (AFU_ORTHOLOGUE AFUA_1G17690)-RELATED"/>
    <property type="match status" value="1"/>
</dbReference>
<keyword evidence="5" id="KW-0560">Oxidoreductase</keyword>
<dbReference type="Gene3D" id="3.30.465.10">
    <property type="match status" value="1"/>
</dbReference>
<dbReference type="Pfam" id="PF08031">
    <property type="entry name" value="BBE"/>
    <property type="match status" value="1"/>
</dbReference>
<evidence type="ECO:0000313" key="7">
    <source>
        <dbReference type="EMBL" id="MFC4248193.1"/>
    </source>
</evidence>
<dbReference type="PANTHER" id="PTHR42973:SF39">
    <property type="entry name" value="FAD-BINDING PCMH-TYPE DOMAIN-CONTAINING PROTEIN"/>
    <property type="match status" value="1"/>
</dbReference>
<evidence type="ECO:0000256" key="5">
    <source>
        <dbReference type="ARBA" id="ARBA00023002"/>
    </source>
</evidence>
<name>A0ABD5P2G0_9EURY</name>
<evidence type="ECO:0000256" key="2">
    <source>
        <dbReference type="ARBA" id="ARBA00005466"/>
    </source>
</evidence>
<dbReference type="SUPFAM" id="SSF56176">
    <property type="entry name" value="FAD-binding/transporter-associated domain-like"/>
    <property type="match status" value="1"/>
</dbReference>
<dbReference type="Gene3D" id="3.40.462.20">
    <property type="match status" value="1"/>
</dbReference>
<dbReference type="InterPro" id="IPR016166">
    <property type="entry name" value="FAD-bd_PCMH"/>
</dbReference>
<dbReference type="InterPro" id="IPR006094">
    <property type="entry name" value="Oxid_FAD_bind_N"/>
</dbReference>
<evidence type="ECO:0000259" key="6">
    <source>
        <dbReference type="PROSITE" id="PS51387"/>
    </source>
</evidence>
<dbReference type="InterPro" id="IPR006093">
    <property type="entry name" value="Oxy_OxRdtase_FAD_BS"/>
</dbReference>
<comment type="caution">
    <text evidence="7">The sequence shown here is derived from an EMBL/GenBank/DDBJ whole genome shotgun (WGS) entry which is preliminary data.</text>
</comment>
<dbReference type="GeneID" id="71853007"/>
<evidence type="ECO:0000313" key="8">
    <source>
        <dbReference type="Proteomes" id="UP001595821"/>
    </source>
</evidence>
<dbReference type="Proteomes" id="UP001595821">
    <property type="component" value="Unassembled WGS sequence"/>
</dbReference>
<dbReference type="PROSITE" id="PS51387">
    <property type="entry name" value="FAD_PCMH"/>
    <property type="match status" value="1"/>
</dbReference>
<feature type="domain" description="FAD-binding PCMH-type" evidence="6">
    <location>
        <begin position="51"/>
        <end position="221"/>
    </location>
</feature>
<proteinExistence type="inferred from homology"/>
<dbReference type="Gene3D" id="3.30.43.10">
    <property type="entry name" value="Uridine Diphospho-n-acetylenolpyruvylglucosamine Reductase, domain 2"/>
    <property type="match status" value="1"/>
</dbReference>
<dbReference type="RefSeq" id="WP_246972436.1">
    <property type="nucleotide sequence ID" value="NZ_CP095397.1"/>
</dbReference>
<keyword evidence="3" id="KW-0285">Flavoprotein</keyword>
<protein>
    <submittedName>
        <fullName evidence="7">FAD-binding oxidoreductase</fullName>
    </submittedName>
</protein>
<dbReference type="InterPro" id="IPR016169">
    <property type="entry name" value="FAD-bd_PCMH_sub2"/>
</dbReference>
<dbReference type="PROSITE" id="PS00862">
    <property type="entry name" value="OX2_COVAL_FAD"/>
    <property type="match status" value="1"/>
</dbReference>
<dbReference type="InterPro" id="IPR036318">
    <property type="entry name" value="FAD-bd_PCMH-like_sf"/>
</dbReference>
<evidence type="ECO:0000256" key="1">
    <source>
        <dbReference type="ARBA" id="ARBA00001974"/>
    </source>
</evidence>
<keyword evidence="4" id="KW-0274">FAD</keyword>
<reference evidence="7 8" key="1">
    <citation type="journal article" date="2014" name="Int. J. Syst. Evol. Microbiol.">
        <title>Complete genome sequence of Corynebacterium casei LMG S-19264T (=DSM 44701T), isolated from a smear-ripened cheese.</title>
        <authorList>
            <consortium name="US DOE Joint Genome Institute (JGI-PGF)"/>
            <person name="Walter F."/>
            <person name="Albersmeier A."/>
            <person name="Kalinowski J."/>
            <person name="Ruckert C."/>
        </authorList>
    </citation>
    <scope>NUCLEOTIDE SEQUENCE [LARGE SCALE GENOMIC DNA]</scope>
    <source>
        <strain evidence="7 8">IBRC-M 10912</strain>
    </source>
</reference>
<evidence type="ECO:0000256" key="3">
    <source>
        <dbReference type="ARBA" id="ARBA00022630"/>
    </source>
</evidence>
<comment type="similarity">
    <text evidence="2">Belongs to the oxygen-dependent FAD-linked oxidoreductase family.</text>
</comment>
<dbReference type="AlphaFoldDB" id="A0ABD5P2G0"/>
<accession>A0ABD5P2G0</accession>
<dbReference type="EMBL" id="JBHSDJ010000117">
    <property type="protein sequence ID" value="MFC4248193.1"/>
    <property type="molecule type" value="Genomic_DNA"/>
</dbReference>
<evidence type="ECO:0000256" key="4">
    <source>
        <dbReference type="ARBA" id="ARBA00022827"/>
    </source>
</evidence>
<dbReference type="GO" id="GO:0016491">
    <property type="term" value="F:oxidoreductase activity"/>
    <property type="evidence" value="ECO:0007669"/>
    <property type="project" value="UniProtKB-KW"/>
</dbReference>
<dbReference type="Pfam" id="PF01565">
    <property type="entry name" value="FAD_binding_4"/>
    <property type="match status" value="1"/>
</dbReference>
<sequence>MAKAGTHAGADAFGELPEAQVRAFRGLFRGEVLTPDDDEYDETRRIWNGMIDRYPAIVARCRGTADVVDAVTFARESDLPVAVRGGGHNVAGSAVCDGGIVVDLTEMNGVRVDPETQTARAAGGATLGDVDRETQLFGLAAPLGVVSETGIAGLTLNGGVGHLRRKYGLACDALESVDVVTADGEVRVASEDRNADLFWAIRGGGGNFGVVTSFEYRLHEVGPEVVALFPWYRGDDAVEVLTRFREWATDASDEATVIAFTAFVPELEEFPESAWGEPAVALLGCHVGDEDDADAEFRPLRELAEPIVDLSGPMTYVDLQQMLDEDYPDGRRYYWKSVYVDDLTDDVVDLVVGHGTKSPSELSTVDLWQLGGAIDDLEPTETAFWHRGRRYMLTFEANWDDPDGDDENVDWVREGISQVRALPAVSGGYGNFPGFNEDPARTVFGDNYDRVVEVKTEYDPTNTFRRNQNVEPRGD</sequence>
<dbReference type="InterPro" id="IPR016167">
    <property type="entry name" value="FAD-bd_PCMH_sub1"/>
</dbReference>
<dbReference type="InterPro" id="IPR012951">
    <property type="entry name" value="BBE"/>
</dbReference>
<organism evidence="7 8">
    <name type="scientific">Natribaculum luteum</name>
    <dbReference type="NCBI Taxonomy" id="1586232"/>
    <lineage>
        <taxon>Archaea</taxon>
        <taxon>Methanobacteriati</taxon>
        <taxon>Methanobacteriota</taxon>
        <taxon>Stenosarchaea group</taxon>
        <taxon>Halobacteria</taxon>
        <taxon>Halobacteriales</taxon>
        <taxon>Natrialbaceae</taxon>
        <taxon>Natribaculum</taxon>
    </lineage>
</organism>
<dbReference type="InterPro" id="IPR050416">
    <property type="entry name" value="FAD-linked_Oxidoreductase"/>
</dbReference>
<gene>
    <name evidence="7" type="ORF">ACFOZ7_14865</name>
</gene>
<comment type="cofactor">
    <cofactor evidence="1">
        <name>FAD</name>
        <dbReference type="ChEBI" id="CHEBI:57692"/>
    </cofactor>
</comment>